<evidence type="ECO:0000256" key="3">
    <source>
        <dbReference type="ARBA" id="ARBA00022833"/>
    </source>
</evidence>
<gene>
    <name evidence="9" type="ORF">ACJMK2_023449</name>
</gene>
<dbReference type="Pfam" id="PF00643">
    <property type="entry name" value="zf-B_box"/>
    <property type="match status" value="1"/>
</dbReference>
<feature type="transmembrane region" description="Helical" evidence="6">
    <location>
        <begin position="391"/>
        <end position="412"/>
    </location>
</feature>
<evidence type="ECO:0000313" key="9">
    <source>
        <dbReference type="EMBL" id="KAL3831733.1"/>
    </source>
</evidence>
<evidence type="ECO:0000256" key="6">
    <source>
        <dbReference type="SAM" id="Phobius"/>
    </source>
</evidence>
<dbReference type="SUPFAM" id="SSF57845">
    <property type="entry name" value="B-box zinc-binding domain"/>
    <property type="match status" value="1"/>
</dbReference>
<dbReference type="Pfam" id="PF13445">
    <property type="entry name" value="zf-RING_UBOX"/>
    <property type="match status" value="1"/>
</dbReference>
<keyword evidence="10" id="KW-1185">Reference proteome</keyword>
<feature type="transmembrane region" description="Helical" evidence="6">
    <location>
        <begin position="424"/>
        <end position="441"/>
    </location>
</feature>
<keyword evidence="5" id="KW-0175">Coiled coil</keyword>
<proteinExistence type="predicted"/>
<dbReference type="Gene3D" id="3.30.40.10">
    <property type="entry name" value="Zinc/RING finger domain, C3HC4 (zinc finger)"/>
    <property type="match status" value="1"/>
</dbReference>
<name>A0ABD3T5K9_SINWO</name>
<keyword evidence="6" id="KW-0472">Membrane</keyword>
<comment type="caution">
    <text evidence="9">The sequence shown here is derived from an EMBL/GenBank/DDBJ whole genome shotgun (WGS) entry which is preliminary data.</text>
</comment>
<dbReference type="InterPro" id="IPR017907">
    <property type="entry name" value="Znf_RING_CS"/>
</dbReference>
<feature type="domain" description="RING-type" evidence="7">
    <location>
        <begin position="16"/>
        <end position="60"/>
    </location>
</feature>
<dbReference type="PROSITE" id="PS50119">
    <property type="entry name" value="ZF_BBOX"/>
    <property type="match status" value="1"/>
</dbReference>
<dbReference type="SMART" id="SM00184">
    <property type="entry name" value="RING"/>
    <property type="match status" value="1"/>
</dbReference>
<dbReference type="PANTHER" id="PTHR25462:SF296">
    <property type="entry name" value="MEIOTIC P26, ISOFORM F"/>
    <property type="match status" value="1"/>
</dbReference>
<organism evidence="9 10">
    <name type="scientific">Sinanodonta woodiana</name>
    <name type="common">Chinese pond mussel</name>
    <name type="synonym">Anodonta woodiana</name>
    <dbReference type="NCBI Taxonomy" id="1069815"/>
    <lineage>
        <taxon>Eukaryota</taxon>
        <taxon>Metazoa</taxon>
        <taxon>Spiralia</taxon>
        <taxon>Lophotrochozoa</taxon>
        <taxon>Mollusca</taxon>
        <taxon>Bivalvia</taxon>
        <taxon>Autobranchia</taxon>
        <taxon>Heteroconchia</taxon>
        <taxon>Palaeoheterodonta</taxon>
        <taxon>Unionida</taxon>
        <taxon>Unionoidea</taxon>
        <taxon>Unionidae</taxon>
        <taxon>Unioninae</taxon>
        <taxon>Sinanodonta</taxon>
    </lineage>
</organism>
<dbReference type="Gene3D" id="3.30.160.60">
    <property type="entry name" value="Classic Zinc Finger"/>
    <property type="match status" value="1"/>
</dbReference>
<dbReference type="GO" id="GO:0008270">
    <property type="term" value="F:zinc ion binding"/>
    <property type="evidence" value="ECO:0007669"/>
    <property type="project" value="UniProtKB-KW"/>
</dbReference>
<keyword evidence="3" id="KW-0862">Zinc</keyword>
<evidence type="ECO:0000313" key="10">
    <source>
        <dbReference type="Proteomes" id="UP001634394"/>
    </source>
</evidence>
<feature type="domain" description="B box-type" evidence="8">
    <location>
        <begin position="150"/>
        <end position="191"/>
    </location>
</feature>
<dbReference type="PROSITE" id="PS00518">
    <property type="entry name" value="ZF_RING_1"/>
    <property type="match status" value="1"/>
</dbReference>
<evidence type="ECO:0000259" key="8">
    <source>
        <dbReference type="PROSITE" id="PS50119"/>
    </source>
</evidence>
<keyword evidence="1" id="KW-0479">Metal-binding</keyword>
<evidence type="ECO:0000259" key="7">
    <source>
        <dbReference type="PROSITE" id="PS50089"/>
    </source>
</evidence>
<evidence type="ECO:0000256" key="2">
    <source>
        <dbReference type="ARBA" id="ARBA00022771"/>
    </source>
</evidence>
<dbReference type="InterPro" id="IPR000315">
    <property type="entry name" value="Znf_B-box"/>
</dbReference>
<reference evidence="9 10" key="1">
    <citation type="submission" date="2024-11" db="EMBL/GenBank/DDBJ databases">
        <title>Chromosome-level genome assembly of the freshwater bivalve Anodonta woodiana.</title>
        <authorList>
            <person name="Chen X."/>
        </authorList>
    </citation>
    <scope>NUCLEOTIDE SEQUENCE [LARGE SCALE GENOMIC DNA]</scope>
    <source>
        <strain evidence="9">MN2024</strain>
        <tissue evidence="9">Gills</tissue>
    </source>
</reference>
<dbReference type="InterPro" id="IPR001841">
    <property type="entry name" value="Znf_RING"/>
</dbReference>
<dbReference type="PROSITE" id="PS50089">
    <property type="entry name" value="ZF_RING_2"/>
    <property type="match status" value="1"/>
</dbReference>
<dbReference type="InterPro" id="IPR047153">
    <property type="entry name" value="TRIM45/56/19-like"/>
</dbReference>
<evidence type="ECO:0000256" key="5">
    <source>
        <dbReference type="SAM" id="Coils"/>
    </source>
</evidence>
<protein>
    <submittedName>
        <fullName evidence="9">Uncharacterized protein</fullName>
    </submittedName>
</protein>
<dbReference type="InterPro" id="IPR013083">
    <property type="entry name" value="Znf_RING/FYVE/PHD"/>
</dbReference>
<accession>A0ABD3T5K9</accession>
<dbReference type="SUPFAM" id="SSF57850">
    <property type="entry name" value="RING/U-box"/>
    <property type="match status" value="1"/>
</dbReference>
<keyword evidence="6" id="KW-0812">Transmembrane</keyword>
<sequence length="444" mass="51202">MEEEKIERLRERILQCPICMDEYKDPRLLTCHHSVCMCCLEDFVRSSSSTGRMFRCPSCRADVCVPRGGVKDFPPNFYINCIQDEIGTKPYFGTCDICSKDWLVSQYRCVECDLDICRFCVHEHRLFKEHTSRKPNIIRIETGNTSLPLASQRTCEHHPDETPQMYCCTCNIPICITCLCDFHKKHETLPLVKKLNSAAKQLQCKLDQIQTDLIQVNKAISDLDNLEATMNKNSDEVVTEIRHQARRLTLAIDKMADASVQQVIDYKNKINPDIHAYKTELKNFSDILQKGSTFLEDIQEGDVSLELIETFQKYLTGVDLTRKSVCNKEIYQKYFSFQPGQSVERFGFFGVHFGSLQTEHDSVVFLANSSERRKVTDICRLVLEKITLSRLVSSLVVCFVLIGIFKLAWFLVVNDFERFPLETFVGLVFITYIFIAAIFAYRKA</sequence>
<dbReference type="PANTHER" id="PTHR25462">
    <property type="entry name" value="BONUS, ISOFORM C-RELATED"/>
    <property type="match status" value="1"/>
</dbReference>
<dbReference type="InterPro" id="IPR027370">
    <property type="entry name" value="Znf-RING_euk"/>
</dbReference>
<dbReference type="Proteomes" id="UP001634394">
    <property type="component" value="Unassembled WGS sequence"/>
</dbReference>
<dbReference type="AlphaFoldDB" id="A0ABD3T5K9"/>
<evidence type="ECO:0000256" key="4">
    <source>
        <dbReference type="PROSITE-ProRule" id="PRU00024"/>
    </source>
</evidence>
<feature type="coiled-coil region" evidence="5">
    <location>
        <begin position="192"/>
        <end position="236"/>
    </location>
</feature>
<dbReference type="EMBL" id="JBJQND010000019">
    <property type="protein sequence ID" value="KAL3831733.1"/>
    <property type="molecule type" value="Genomic_DNA"/>
</dbReference>
<evidence type="ECO:0000256" key="1">
    <source>
        <dbReference type="ARBA" id="ARBA00022723"/>
    </source>
</evidence>
<keyword evidence="6" id="KW-1133">Transmembrane helix</keyword>
<keyword evidence="2 4" id="KW-0863">Zinc-finger</keyword>